<dbReference type="GO" id="GO:0003964">
    <property type="term" value="F:RNA-directed DNA polymerase activity"/>
    <property type="evidence" value="ECO:0007669"/>
    <property type="project" value="UniProtKB-KW"/>
</dbReference>
<organism evidence="4">
    <name type="scientific">Tanacetum cinerariifolium</name>
    <name type="common">Dalmatian daisy</name>
    <name type="synonym">Chrysanthemum cinerariifolium</name>
    <dbReference type="NCBI Taxonomy" id="118510"/>
    <lineage>
        <taxon>Eukaryota</taxon>
        <taxon>Viridiplantae</taxon>
        <taxon>Streptophyta</taxon>
        <taxon>Embryophyta</taxon>
        <taxon>Tracheophyta</taxon>
        <taxon>Spermatophyta</taxon>
        <taxon>Magnoliopsida</taxon>
        <taxon>eudicotyledons</taxon>
        <taxon>Gunneridae</taxon>
        <taxon>Pentapetalae</taxon>
        <taxon>asterids</taxon>
        <taxon>campanulids</taxon>
        <taxon>Asterales</taxon>
        <taxon>Asteraceae</taxon>
        <taxon>Asteroideae</taxon>
        <taxon>Anthemideae</taxon>
        <taxon>Anthemidinae</taxon>
        <taxon>Tanacetum</taxon>
    </lineage>
</organism>
<dbReference type="EMBL" id="BKCJ010131743">
    <property type="protein sequence ID" value="GEX81242.1"/>
    <property type="molecule type" value="Genomic_DNA"/>
</dbReference>
<keyword evidence="1" id="KW-0511">Multifunctional enzyme</keyword>
<dbReference type="SUPFAM" id="SSF56672">
    <property type="entry name" value="DNA/RNA polymerases"/>
    <property type="match status" value="1"/>
</dbReference>
<evidence type="ECO:0000259" key="3">
    <source>
        <dbReference type="Pfam" id="PF17919"/>
    </source>
</evidence>
<accession>A0A699H9Y7</accession>
<feature type="domain" description="Reverse transcriptase/retrotransposon-derived protein RNase H-like" evidence="3">
    <location>
        <begin position="14"/>
        <end position="105"/>
    </location>
</feature>
<dbReference type="PANTHER" id="PTHR37984">
    <property type="entry name" value="PROTEIN CBG26694"/>
    <property type="match status" value="1"/>
</dbReference>
<comment type="caution">
    <text evidence="4">The sequence shown here is derived from an EMBL/GenBank/DDBJ whole genome shotgun (WGS) entry which is preliminary data.</text>
</comment>
<dbReference type="InterPro" id="IPR043502">
    <property type="entry name" value="DNA/RNA_pol_sf"/>
</dbReference>
<keyword evidence="4" id="KW-0808">Transferase</keyword>
<proteinExistence type="predicted"/>
<keyword evidence="4" id="KW-0548">Nucleotidyltransferase</keyword>
<evidence type="ECO:0000256" key="2">
    <source>
        <dbReference type="SAM" id="MobiDB-lite"/>
    </source>
</evidence>
<protein>
    <submittedName>
        <fullName evidence="4">Reverse transcriptase domain-containing protein</fullName>
    </submittedName>
</protein>
<sequence length="643" mass="73080">MTHLLEKETPFVFSKDCIDTFENLKKKLTEAPILVFPDWNLPFELMCDASDFAIGAVLGQRKTKHFQPMHYASKTMTESQFYYTTTKKEMLVVHAQLEDTHELLRKLLEDLQIIKSNKEIKSSVEDLVPIPSESEGISDDTCDVPSCDNSPSLDVLSDHSDILSNFNCTLSDDVSFEDIDYIEASPSDSKLVNLEEVKNDILCEKLLNINLIIAYNLPSSDDLSPVNSFEETSVTFPNPLFDSNDDFISSDDESLSDEDVPEDNYKIYSNPLFEFVDEYISSDVNSVLDEVFENIERKDFYDPNLDEPEFLVTPLFDANKDECFNSGGHVDEINDIENDDYDSEGDIHFLEELLSNDTPPLLENESSNFDHHDDPSFPRPPPEPPDDEILFDFEPDTGVLTAKVVEDVFENYVLMPKVLPSQLTFYPNIDILLLFSFENKDKVFKPSILSYLLVSHRDKITSDFSENPIMMMTMQQVQFNTKFLNALPPKWSKFVTDQGDDPIECINKEMAFLSVVSSRFPPSNNQLKMSSNPISQATIQDGRVAVQQVQGRQTQSFVGTGNQGIATTSMENYAVGQVKVVKCYNYLWEGHMVKQFTQPKRPSSSAWFKEKLMLAEAHESGQILDEEQLAFIVDPRITEVKVA</sequence>
<name>A0A699H9Y7_TANCI</name>
<dbReference type="InterPro" id="IPR041577">
    <property type="entry name" value="RT_RNaseH_2"/>
</dbReference>
<dbReference type="AlphaFoldDB" id="A0A699H9Y7"/>
<feature type="region of interest" description="Disordered" evidence="2">
    <location>
        <begin position="360"/>
        <end position="386"/>
    </location>
</feature>
<evidence type="ECO:0000313" key="4">
    <source>
        <dbReference type="EMBL" id="GEX81242.1"/>
    </source>
</evidence>
<dbReference type="Pfam" id="PF17919">
    <property type="entry name" value="RT_RNaseH_2"/>
    <property type="match status" value="1"/>
</dbReference>
<reference evidence="4" key="1">
    <citation type="journal article" date="2019" name="Sci. Rep.">
        <title>Draft genome of Tanacetum cinerariifolium, the natural source of mosquito coil.</title>
        <authorList>
            <person name="Yamashiro T."/>
            <person name="Shiraishi A."/>
            <person name="Satake H."/>
            <person name="Nakayama K."/>
        </authorList>
    </citation>
    <scope>NUCLEOTIDE SEQUENCE</scope>
</reference>
<evidence type="ECO:0000256" key="1">
    <source>
        <dbReference type="ARBA" id="ARBA00023268"/>
    </source>
</evidence>
<dbReference type="Gene3D" id="3.10.20.370">
    <property type="match status" value="1"/>
</dbReference>
<gene>
    <name evidence="4" type="ORF">Tci_353217</name>
</gene>
<dbReference type="PANTHER" id="PTHR37984:SF5">
    <property type="entry name" value="PROTEIN NYNRIN-LIKE"/>
    <property type="match status" value="1"/>
</dbReference>
<keyword evidence="4" id="KW-0695">RNA-directed DNA polymerase</keyword>
<dbReference type="InterPro" id="IPR050951">
    <property type="entry name" value="Retrovirus_Pol_polyprotein"/>
</dbReference>